<feature type="domain" description="NIF system FeS cluster assembly NifU C-terminal" evidence="2">
    <location>
        <begin position="5"/>
        <end position="71"/>
    </location>
</feature>
<dbReference type="STRING" id="644966.Tmar_0813"/>
<dbReference type="EMBL" id="CP002344">
    <property type="protein sequence ID" value="ADU50928.1"/>
    <property type="molecule type" value="Genomic_DNA"/>
</dbReference>
<protein>
    <submittedName>
        <fullName evidence="3">Nitrogen-fixing NifU domain protein</fullName>
    </submittedName>
</protein>
<dbReference type="GO" id="GO:0051536">
    <property type="term" value="F:iron-sulfur cluster binding"/>
    <property type="evidence" value="ECO:0007669"/>
    <property type="project" value="InterPro"/>
</dbReference>
<dbReference type="KEGG" id="tmr:Tmar_0813"/>
<dbReference type="GO" id="GO:0016226">
    <property type="term" value="P:iron-sulfur cluster assembly"/>
    <property type="evidence" value="ECO:0007669"/>
    <property type="project" value="InterPro"/>
</dbReference>
<dbReference type="Gene3D" id="3.30.300.130">
    <property type="entry name" value="Fe-S cluster assembly (FSCA)"/>
    <property type="match status" value="1"/>
</dbReference>
<evidence type="ECO:0000313" key="4">
    <source>
        <dbReference type="Proteomes" id="UP000008915"/>
    </source>
</evidence>
<accession>E6SIM2</accession>
<dbReference type="GO" id="GO:0005506">
    <property type="term" value="F:iron ion binding"/>
    <property type="evidence" value="ECO:0007669"/>
    <property type="project" value="InterPro"/>
</dbReference>
<dbReference type="HOGENOM" id="CLU_060555_4_2_9"/>
<proteinExistence type="predicted"/>
<gene>
    <name evidence="3" type="ordered locus">Tmar_0813</name>
</gene>
<dbReference type="AlphaFoldDB" id="E6SIM2"/>
<dbReference type="eggNOG" id="COG0694">
    <property type="taxonomic scope" value="Bacteria"/>
</dbReference>
<dbReference type="InterPro" id="IPR034904">
    <property type="entry name" value="FSCA_dom_sf"/>
</dbReference>
<evidence type="ECO:0000256" key="1">
    <source>
        <dbReference type="ARBA" id="ARBA00049958"/>
    </source>
</evidence>
<dbReference type="PANTHER" id="PTHR11178">
    <property type="entry name" value="IRON-SULFUR CLUSTER SCAFFOLD PROTEIN NFU-RELATED"/>
    <property type="match status" value="1"/>
</dbReference>
<reference evidence="4" key="2">
    <citation type="journal article" date="2010" name="Stand. Genomic Sci.">
        <title>Complete genome sequence of Thermaerobacter marianensis type strain (7p75aT).</title>
        <authorList>
            <person name="Han C."/>
            <person name="Gu W."/>
            <person name="Zhang X."/>
            <person name="Lapidus A."/>
            <person name="Nolan M."/>
            <person name="Copeland A."/>
            <person name="Lucas S."/>
            <person name="Glavina Del Rio T."/>
            <person name="Tice H."/>
            <person name="Cheng J."/>
            <person name="Tapia R."/>
            <person name="Goodwin L."/>
            <person name="Pitluck S."/>
            <person name="Pagani I."/>
            <person name="Ivanova N."/>
            <person name="Mavromatis K."/>
            <person name="Mikhailova N."/>
            <person name="Pati A."/>
            <person name="Chen A."/>
            <person name="Palaniappan K."/>
            <person name="Land M."/>
            <person name="Hauser L."/>
            <person name="Chang Y."/>
            <person name="Jeffries C."/>
            <person name="Schneider S."/>
            <person name="Rohde M."/>
            <person name="Goker M."/>
            <person name="Pukall R."/>
            <person name="Woyke T."/>
            <person name="Bristow J."/>
            <person name="Eisen J."/>
            <person name="Markowitz V."/>
            <person name="Hugenholtz P."/>
            <person name="Kyrpides N."/>
            <person name="Klenk H."/>
            <person name="Detter J."/>
        </authorList>
    </citation>
    <scope>NUCLEOTIDE SEQUENCE [LARGE SCALE GENOMIC DNA]</scope>
    <source>
        <strain evidence="4">ATCC 700841 / DSM 12885 / JCM 10246 / 7p75a</strain>
    </source>
</reference>
<dbReference type="Pfam" id="PF01106">
    <property type="entry name" value="NifU"/>
    <property type="match status" value="1"/>
</dbReference>
<dbReference type="InterPro" id="IPR001075">
    <property type="entry name" value="NIF_FeS_clus_asmbl_NifU_C"/>
</dbReference>
<organism evidence="3 4">
    <name type="scientific">Thermaerobacter marianensis (strain ATCC 700841 / DSM 12885 / JCM 10246 / 7p75a)</name>
    <dbReference type="NCBI Taxonomy" id="644966"/>
    <lineage>
        <taxon>Bacteria</taxon>
        <taxon>Bacillati</taxon>
        <taxon>Bacillota</taxon>
        <taxon>Clostridia</taxon>
        <taxon>Eubacteriales</taxon>
        <taxon>Clostridiales Family XVII. Incertae Sedis</taxon>
        <taxon>Thermaerobacter</taxon>
    </lineage>
</organism>
<evidence type="ECO:0000313" key="3">
    <source>
        <dbReference type="EMBL" id="ADU50928.1"/>
    </source>
</evidence>
<dbReference type="RefSeq" id="WP_013495233.1">
    <property type="nucleotide sequence ID" value="NC_014831.1"/>
</dbReference>
<evidence type="ECO:0000259" key="2">
    <source>
        <dbReference type="Pfam" id="PF01106"/>
    </source>
</evidence>
<dbReference type="Proteomes" id="UP000008915">
    <property type="component" value="Chromosome"/>
</dbReference>
<keyword evidence="4" id="KW-1185">Reference proteome</keyword>
<comment type="function">
    <text evidence="1">May be involved in the formation or repair of [Fe-S] clusters present in iron-sulfur proteins.</text>
</comment>
<reference evidence="3 4" key="1">
    <citation type="journal article" date="2010" name="Stand. Genomic Sci.">
        <title>Complete genome sequence of Thermaerobacter marianensis type strain (7p75a).</title>
        <authorList>
            <person name="Han C."/>
            <person name="Gu W."/>
            <person name="Zhang X."/>
            <person name="Lapidus A."/>
            <person name="Nolan M."/>
            <person name="Copeland A."/>
            <person name="Lucas S."/>
            <person name="Del Rio T.G."/>
            <person name="Tice H."/>
            <person name="Cheng J.F."/>
            <person name="Tapia R."/>
            <person name="Goodwin L."/>
            <person name="Pitluck S."/>
            <person name="Pagani I."/>
            <person name="Ivanova N."/>
            <person name="Mavromatis K."/>
            <person name="Mikhailova N."/>
            <person name="Pati A."/>
            <person name="Chen A."/>
            <person name="Palaniappan K."/>
            <person name="Land M."/>
            <person name="Hauser L."/>
            <person name="Chang Y.J."/>
            <person name="Jeffries C.D."/>
            <person name="Schneider S."/>
            <person name="Rohde M."/>
            <person name="Goker M."/>
            <person name="Pukall R."/>
            <person name="Woyke T."/>
            <person name="Bristow J."/>
            <person name="Eisen J.A."/>
            <person name="Markowitz V."/>
            <person name="Hugenholtz P."/>
            <person name="Kyrpides N.C."/>
            <person name="Klenk H.P."/>
            <person name="Detter J.C."/>
        </authorList>
    </citation>
    <scope>NUCLEOTIDE SEQUENCE [LARGE SCALE GENOMIC DNA]</scope>
    <source>
        <strain evidence="4">ATCC 700841 / DSM 12885 / JCM 10246 / 7p75a</strain>
    </source>
</reference>
<name>E6SIM2_THEM7</name>
<dbReference type="OrthoDB" id="9796965at2"/>
<sequence length="73" mass="7933">MRELVEQALESIRPAIQMDGGDIELVDVDENGVVRVRLIGACVGCPMSIMTLKAGIERILRERVPGVTDVEAV</sequence>
<dbReference type="SUPFAM" id="SSF117916">
    <property type="entry name" value="Fe-S cluster assembly (FSCA) domain-like"/>
    <property type="match status" value="1"/>
</dbReference>